<dbReference type="SUPFAM" id="SSF103473">
    <property type="entry name" value="MFS general substrate transporter"/>
    <property type="match status" value="1"/>
</dbReference>
<keyword evidence="3 6" id="KW-0812">Transmembrane</keyword>
<dbReference type="InterPro" id="IPR036259">
    <property type="entry name" value="MFS_trans_sf"/>
</dbReference>
<dbReference type="Gene3D" id="1.20.1250.20">
    <property type="entry name" value="MFS general substrate transporter like domains"/>
    <property type="match status" value="3"/>
</dbReference>
<gene>
    <name evidence="8" type="ORF">g.12090</name>
</gene>
<comment type="similarity">
    <text evidence="2">Belongs to the major facilitator superfamily. MFSD6 family.</text>
</comment>
<organism evidence="8">
    <name type="scientific">Clastoptera arizonana</name>
    <name type="common">Arizona spittle bug</name>
    <dbReference type="NCBI Taxonomy" id="38151"/>
    <lineage>
        <taxon>Eukaryota</taxon>
        <taxon>Metazoa</taxon>
        <taxon>Ecdysozoa</taxon>
        <taxon>Arthropoda</taxon>
        <taxon>Hexapoda</taxon>
        <taxon>Insecta</taxon>
        <taxon>Pterygota</taxon>
        <taxon>Neoptera</taxon>
        <taxon>Paraneoptera</taxon>
        <taxon>Hemiptera</taxon>
        <taxon>Auchenorrhyncha</taxon>
        <taxon>Cercopoidea</taxon>
        <taxon>Clastopteridae</taxon>
        <taxon>Clastoptera</taxon>
    </lineage>
</organism>
<evidence type="ECO:0000256" key="5">
    <source>
        <dbReference type="ARBA" id="ARBA00023136"/>
    </source>
</evidence>
<feature type="transmembrane region" description="Helical" evidence="6">
    <location>
        <begin position="211"/>
        <end position="228"/>
    </location>
</feature>
<feature type="transmembrane region" description="Helical" evidence="6">
    <location>
        <begin position="387"/>
        <end position="407"/>
    </location>
</feature>
<evidence type="ECO:0000256" key="4">
    <source>
        <dbReference type="ARBA" id="ARBA00022989"/>
    </source>
</evidence>
<feature type="transmembrane region" description="Helical" evidence="6">
    <location>
        <begin position="284"/>
        <end position="308"/>
    </location>
</feature>
<reference evidence="8" key="1">
    <citation type="submission" date="2015-12" db="EMBL/GenBank/DDBJ databases">
        <title>De novo transcriptome assembly of four potential Pierce s Disease insect vectors from Arizona vineyards.</title>
        <authorList>
            <person name="Tassone E.E."/>
        </authorList>
    </citation>
    <scope>NUCLEOTIDE SEQUENCE</scope>
</reference>
<feature type="transmembrane region" description="Helical" evidence="6">
    <location>
        <begin position="328"/>
        <end position="345"/>
    </location>
</feature>
<evidence type="ECO:0000259" key="7">
    <source>
        <dbReference type="Pfam" id="PF12832"/>
    </source>
</evidence>
<feature type="transmembrane region" description="Helical" evidence="6">
    <location>
        <begin position="43"/>
        <end position="65"/>
    </location>
</feature>
<name>A0A1B6CJ75_9HEMI</name>
<accession>A0A1B6CJ75</accession>
<dbReference type="PROSITE" id="PS51257">
    <property type="entry name" value="PROKAR_LIPOPROTEIN"/>
    <property type="match status" value="1"/>
</dbReference>
<feature type="transmembrane region" description="Helical" evidence="6">
    <location>
        <begin position="13"/>
        <end position="31"/>
    </location>
</feature>
<sequence length="506" mass="55946">MGKNKKSLLPIKAHYFFFMTGMGCILPYAVVFGKQLGISEVAIGCITSILPFIFLLFKPVFGFFIDYFQDYRKLIFIVLLFSTTCFFVLLETVPFNNKSHLSIESSMCFNSSLCENQVLNDHSCIILKTNESIPLEELCNNLNKTTTLSVCNIYCELKNTDSLYYSGTFWTFTLFMSLGSIGYNVANSVSDAICFDMLGDGGQPYYGQQRVWGSAGFGIGAFLGGFLVDKWSSDLSIKDYTPAIIFAAVFGAVDLICCSKLKLPKVNKSDNILKEVLALIIKPHITTFLCFAVCVGFCDSFIMVYLLWYLEDLAKNYGLMGSIKTLQGLTIAAETLGGEIIFFLFSGKILKFLGYGHCLTLCFLAYALRFALLSYLPSPWWVIPVEFFMQGPTFALAYTTIVGYASAISPPGTSATMQGIVAGMDDGLGFIIGGVTGGSFYKRFGGNKSFKIYSGFALMCCLIHCVLHQMFFKQQTSMPQVISSKQDQENRSIYNPPGVAVEITSS</sequence>
<keyword evidence="4 6" id="KW-1133">Transmembrane helix</keyword>
<feature type="transmembrane region" description="Helical" evidence="6">
    <location>
        <begin position="240"/>
        <end position="263"/>
    </location>
</feature>
<evidence type="ECO:0000256" key="1">
    <source>
        <dbReference type="ARBA" id="ARBA00004141"/>
    </source>
</evidence>
<protein>
    <recommendedName>
        <fullName evidence="7">Major facilitator superfamily associated domain-containing protein</fullName>
    </recommendedName>
</protein>
<keyword evidence="5 6" id="KW-0472">Membrane</keyword>
<dbReference type="PANTHER" id="PTHR16172:SF37">
    <property type="entry name" value="RE36877P"/>
    <property type="match status" value="1"/>
</dbReference>
<dbReference type="InterPro" id="IPR024989">
    <property type="entry name" value="MFS_assoc_dom"/>
</dbReference>
<feature type="domain" description="Major facilitator superfamily associated" evidence="7">
    <location>
        <begin position="10"/>
        <end position="451"/>
    </location>
</feature>
<evidence type="ECO:0000256" key="3">
    <source>
        <dbReference type="ARBA" id="ARBA00022692"/>
    </source>
</evidence>
<evidence type="ECO:0000313" key="8">
    <source>
        <dbReference type="EMBL" id="JAS13546.1"/>
    </source>
</evidence>
<dbReference type="AlphaFoldDB" id="A0A1B6CJ75"/>
<proteinExistence type="inferred from homology"/>
<dbReference type="PANTHER" id="PTHR16172">
    <property type="entry name" value="MAJOR FACILITATOR SUPERFAMILY DOMAIN-CONTAINING PROTEIN 6-LIKE"/>
    <property type="match status" value="1"/>
</dbReference>
<dbReference type="Pfam" id="PF12832">
    <property type="entry name" value="MFS_1_like"/>
    <property type="match status" value="1"/>
</dbReference>
<feature type="transmembrane region" description="Helical" evidence="6">
    <location>
        <begin position="71"/>
        <end position="90"/>
    </location>
</feature>
<dbReference type="CDD" id="cd17335">
    <property type="entry name" value="MFS_MFSD6"/>
    <property type="match status" value="1"/>
</dbReference>
<dbReference type="GO" id="GO:0016020">
    <property type="term" value="C:membrane"/>
    <property type="evidence" value="ECO:0007669"/>
    <property type="project" value="UniProtKB-SubCell"/>
</dbReference>
<comment type="subcellular location">
    <subcellularLocation>
        <location evidence="1">Membrane</location>
        <topology evidence="1">Multi-pass membrane protein</topology>
    </subcellularLocation>
</comment>
<evidence type="ECO:0000256" key="2">
    <source>
        <dbReference type="ARBA" id="ARBA00005241"/>
    </source>
</evidence>
<evidence type="ECO:0000256" key="6">
    <source>
        <dbReference type="SAM" id="Phobius"/>
    </source>
</evidence>
<feature type="transmembrane region" description="Helical" evidence="6">
    <location>
        <begin position="352"/>
        <end position="375"/>
    </location>
</feature>
<dbReference type="EMBL" id="GEDC01023752">
    <property type="protein sequence ID" value="JAS13546.1"/>
    <property type="molecule type" value="Transcribed_RNA"/>
</dbReference>
<feature type="transmembrane region" description="Helical" evidence="6">
    <location>
        <begin position="452"/>
        <end position="472"/>
    </location>
</feature>
<dbReference type="InterPro" id="IPR051717">
    <property type="entry name" value="MFS_MFSD6"/>
</dbReference>